<organism evidence="1 2">
    <name type="scientific">Shewanella algicola</name>
    <dbReference type="NCBI Taxonomy" id="640633"/>
    <lineage>
        <taxon>Bacteria</taxon>
        <taxon>Pseudomonadati</taxon>
        <taxon>Pseudomonadota</taxon>
        <taxon>Gammaproteobacteria</taxon>
        <taxon>Alteromonadales</taxon>
        <taxon>Shewanellaceae</taxon>
        <taxon>Shewanella</taxon>
    </lineage>
</organism>
<reference evidence="1" key="1">
    <citation type="submission" date="2022-01" db="EMBL/GenBank/DDBJ databases">
        <title>Whole genome-based taxonomy of the Shewanellaceae.</title>
        <authorList>
            <person name="Martin-Rodriguez A.J."/>
        </authorList>
    </citation>
    <scope>NUCLEOTIDE SEQUENCE</scope>
    <source>
        <strain evidence="1">DSM 23803</strain>
    </source>
</reference>
<accession>A0A9X2CD54</accession>
<dbReference type="Proteomes" id="UP001139408">
    <property type="component" value="Unassembled WGS sequence"/>
</dbReference>
<keyword evidence="2" id="KW-1185">Reference proteome</keyword>
<protein>
    <recommendedName>
        <fullName evidence="3">PilZ domain-containing protein</fullName>
    </recommendedName>
</protein>
<proteinExistence type="predicted"/>
<comment type="caution">
    <text evidence="1">The sequence shown here is derived from an EMBL/GenBank/DDBJ whole genome shotgun (WGS) entry which is preliminary data.</text>
</comment>
<evidence type="ECO:0000313" key="2">
    <source>
        <dbReference type="Proteomes" id="UP001139408"/>
    </source>
</evidence>
<evidence type="ECO:0008006" key="3">
    <source>
        <dbReference type="Google" id="ProtNLM"/>
    </source>
</evidence>
<gene>
    <name evidence="1" type="ORF">L2749_06180</name>
</gene>
<sequence>MSTLSKEELAYFSDVFSPERSGDSEDNTLSKHSLSVATEIPQVLSHILGNAKLTLLAEISYYRLWFPLQLKQDEFGQFTPELGTPEVLDMRGGERSWRMDNVKDLRVIDSETSKLVEVLSLSSSGITIRVPQELDTQSPRHTRLILPNGTQVDMEFEPVRTENGVMAAKISAEGENRQMLRQFLFNQHKAKFSHLYEDINR</sequence>
<dbReference type="EMBL" id="JAKILJ010000010">
    <property type="protein sequence ID" value="MCL1104847.1"/>
    <property type="molecule type" value="Genomic_DNA"/>
</dbReference>
<dbReference type="AlphaFoldDB" id="A0A9X2CD54"/>
<name>A0A9X2CD54_9GAMM</name>
<dbReference type="RefSeq" id="WP_188925569.1">
    <property type="nucleotide sequence ID" value="NZ_BMQI01000027.1"/>
</dbReference>
<evidence type="ECO:0000313" key="1">
    <source>
        <dbReference type="EMBL" id="MCL1104847.1"/>
    </source>
</evidence>